<evidence type="ECO:0000313" key="2">
    <source>
        <dbReference type="WBParaSite" id="TREG1_123480.1"/>
    </source>
</evidence>
<reference evidence="1" key="1">
    <citation type="submission" date="2022-06" db="EMBL/GenBank/DDBJ databases">
        <authorList>
            <person name="Berger JAMES D."/>
            <person name="Berger JAMES D."/>
        </authorList>
    </citation>
    <scope>NUCLEOTIDE SEQUENCE [LARGE SCALE GENOMIC DNA]</scope>
</reference>
<reference evidence="2" key="2">
    <citation type="submission" date="2023-11" db="UniProtKB">
        <authorList>
            <consortium name="WormBaseParasite"/>
        </authorList>
    </citation>
    <scope>IDENTIFICATION</scope>
</reference>
<name>A0A183W599_TRIRE</name>
<dbReference type="Proteomes" id="UP000050795">
    <property type="component" value="Unassembled WGS sequence"/>
</dbReference>
<accession>A0A183W599</accession>
<protein>
    <submittedName>
        <fullName evidence="2">Ribonuclease P protein component 4</fullName>
    </submittedName>
</protein>
<dbReference type="AlphaFoldDB" id="A0A183W599"/>
<dbReference type="OrthoDB" id="128536at2759"/>
<dbReference type="WBParaSite" id="TREG1_123480.1">
    <property type="protein sequence ID" value="TREG1_123480.1"/>
    <property type="gene ID" value="TREG1_123480"/>
</dbReference>
<organism evidence="1 2">
    <name type="scientific">Trichobilharzia regenti</name>
    <name type="common">Nasal bird schistosome</name>
    <dbReference type="NCBI Taxonomy" id="157069"/>
    <lineage>
        <taxon>Eukaryota</taxon>
        <taxon>Metazoa</taxon>
        <taxon>Spiralia</taxon>
        <taxon>Lophotrochozoa</taxon>
        <taxon>Platyhelminthes</taxon>
        <taxon>Trematoda</taxon>
        <taxon>Digenea</taxon>
        <taxon>Strigeidida</taxon>
        <taxon>Schistosomatoidea</taxon>
        <taxon>Schistosomatidae</taxon>
        <taxon>Trichobilharzia</taxon>
    </lineage>
</organism>
<proteinExistence type="predicted"/>
<sequence length="139" mass="16114">MGKRKPLNNHSPSTFSPVHHHMNLLCQQMFLYANCQSRMDASFTKQLCLLTSKNLITLSQKSQTRLSLAIRRSLCTKCSIPLHMSGKVRMRRRSIHVHCSLCNHKQIIDCPYDQWCSKYVESVLPDSSCDKLLEEYNNE</sequence>
<evidence type="ECO:0000313" key="1">
    <source>
        <dbReference type="Proteomes" id="UP000050795"/>
    </source>
</evidence>
<keyword evidence="1" id="KW-1185">Reference proteome</keyword>